<dbReference type="InterPro" id="IPR012318">
    <property type="entry name" value="HTH_CRP"/>
</dbReference>
<keyword evidence="2" id="KW-0238">DNA-binding</keyword>
<dbReference type="GO" id="GO:0005829">
    <property type="term" value="C:cytosol"/>
    <property type="evidence" value="ECO:0007669"/>
    <property type="project" value="TreeGrafter"/>
</dbReference>
<dbReference type="PROSITE" id="PS51063">
    <property type="entry name" value="HTH_CRP_2"/>
    <property type="match status" value="1"/>
</dbReference>
<dbReference type="EMBL" id="JALPRX010000091">
    <property type="protein sequence ID" value="MCK8786623.1"/>
    <property type="molecule type" value="Genomic_DNA"/>
</dbReference>
<dbReference type="RefSeq" id="WP_248668738.1">
    <property type="nucleotide sequence ID" value="NZ_JALPRX010000091.1"/>
</dbReference>
<accession>A0A9X1YCJ8</accession>
<dbReference type="PROSITE" id="PS50042">
    <property type="entry name" value="CNMP_BINDING_3"/>
    <property type="match status" value="1"/>
</dbReference>
<name>A0A9X1YCJ8_9PROT</name>
<reference evidence="7" key="1">
    <citation type="submission" date="2022-04" db="EMBL/GenBank/DDBJ databases">
        <title>Roseomonas acroporae sp. nov., isolated from coral Acropora digitifera.</title>
        <authorList>
            <person name="Sun H."/>
        </authorList>
    </citation>
    <scope>NUCLEOTIDE SEQUENCE</scope>
    <source>
        <strain evidence="7">NAR14</strain>
    </source>
</reference>
<feature type="region of interest" description="Disordered" evidence="4">
    <location>
        <begin position="1"/>
        <end position="28"/>
    </location>
</feature>
<dbReference type="AlphaFoldDB" id="A0A9X1YCJ8"/>
<dbReference type="InterPro" id="IPR036388">
    <property type="entry name" value="WH-like_DNA-bd_sf"/>
</dbReference>
<evidence type="ECO:0000259" key="6">
    <source>
        <dbReference type="PROSITE" id="PS51063"/>
    </source>
</evidence>
<dbReference type="InterPro" id="IPR050397">
    <property type="entry name" value="Env_Response_Regulators"/>
</dbReference>
<keyword evidence="8" id="KW-1185">Reference proteome</keyword>
<dbReference type="Gene3D" id="2.60.120.10">
    <property type="entry name" value="Jelly Rolls"/>
    <property type="match status" value="1"/>
</dbReference>
<gene>
    <name evidence="7" type="ORF">M0638_19800</name>
</gene>
<evidence type="ECO:0000256" key="2">
    <source>
        <dbReference type="ARBA" id="ARBA00023125"/>
    </source>
</evidence>
<dbReference type="PANTHER" id="PTHR24567">
    <property type="entry name" value="CRP FAMILY TRANSCRIPTIONAL REGULATORY PROTEIN"/>
    <property type="match status" value="1"/>
</dbReference>
<dbReference type="PANTHER" id="PTHR24567:SF74">
    <property type="entry name" value="HTH-TYPE TRANSCRIPTIONAL REGULATOR ARCR"/>
    <property type="match status" value="1"/>
</dbReference>
<dbReference type="CDD" id="cd00038">
    <property type="entry name" value="CAP_ED"/>
    <property type="match status" value="1"/>
</dbReference>
<evidence type="ECO:0000313" key="8">
    <source>
        <dbReference type="Proteomes" id="UP001139516"/>
    </source>
</evidence>
<evidence type="ECO:0000259" key="5">
    <source>
        <dbReference type="PROSITE" id="PS50042"/>
    </source>
</evidence>
<sequence>MPFPMKSDTPLPVDTRPAANDEPGRAGGAQRVAVDLTRIPMLADLGTAALEALAQHGHSRPYEAGAVLVDFGDPTDDVFFIIEGSVRVIVRTASGQEVILNDLGAGDFFGELAAIDGAPRSANVTALHRSRVCLVRGAAFLDFTLRTPAFAHRLLRFFSERLRGKDERLLELAVLPVRYRLYAELLRLSREREGGGRIISPPPAHHILAARIGTRREAVSRELSQMSRAGLIVASRRSIVLLQPSVLRAAVDAHLRGDTGN</sequence>
<keyword evidence="1" id="KW-0805">Transcription regulation</keyword>
<dbReference type="Proteomes" id="UP001139516">
    <property type="component" value="Unassembled WGS sequence"/>
</dbReference>
<dbReference type="InterPro" id="IPR018490">
    <property type="entry name" value="cNMP-bd_dom_sf"/>
</dbReference>
<proteinExistence type="predicted"/>
<evidence type="ECO:0000256" key="4">
    <source>
        <dbReference type="SAM" id="MobiDB-lite"/>
    </source>
</evidence>
<dbReference type="SUPFAM" id="SSF51206">
    <property type="entry name" value="cAMP-binding domain-like"/>
    <property type="match status" value="1"/>
</dbReference>
<protein>
    <submittedName>
        <fullName evidence="7">Crp/Fnr family transcriptional regulator</fullName>
    </submittedName>
</protein>
<feature type="domain" description="Cyclic nucleotide-binding" evidence="5">
    <location>
        <begin position="41"/>
        <end position="161"/>
    </location>
</feature>
<evidence type="ECO:0000313" key="7">
    <source>
        <dbReference type="EMBL" id="MCK8786623.1"/>
    </source>
</evidence>
<dbReference type="Pfam" id="PF00027">
    <property type="entry name" value="cNMP_binding"/>
    <property type="match status" value="1"/>
</dbReference>
<comment type="caution">
    <text evidence="7">The sequence shown here is derived from an EMBL/GenBank/DDBJ whole genome shotgun (WGS) entry which is preliminary data.</text>
</comment>
<evidence type="ECO:0000256" key="1">
    <source>
        <dbReference type="ARBA" id="ARBA00023015"/>
    </source>
</evidence>
<dbReference type="InterPro" id="IPR036390">
    <property type="entry name" value="WH_DNA-bd_sf"/>
</dbReference>
<organism evidence="7 8">
    <name type="scientific">Roseomonas acroporae</name>
    <dbReference type="NCBI Taxonomy" id="2937791"/>
    <lineage>
        <taxon>Bacteria</taxon>
        <taxon>Pseudomonadati</taxon>
        <taxon>Pseudomonadota</taxon>
        <taxon>Alphaproteobacteria</taxon>
        <taxon>Acetobacterales</taxon>
        <taxon>Roseomonadaceae</taxon>
        <taxon>Roseomonas</taxon>
    </lineage>
</organism>
<feature type="domain" description="HTH crp-type" evidence="6">
    <location>
        <begin position="175"/>
        <end position="245"/>
    </location>
</feature>
<dbReference type="GO" id="GO:0003677">
    <property type="term" value="F:DNA binding"/>
    <property type="evidence" value="ECO:0007669"/>
    <property type="project" value="UniProtKB-KW"/>
</dbReference>
<keyword evidence="3" id="KW-0804">Transcription</keyword>
<evidence type="ECO:0000256" key="3">
    <source>
        <dbReference type="ARBA" id="ARBA00023163"/>
    </source>
</evidence>
<dbReference type="InterPro" id="IPR014710">
    <property type="entry name" value="RmlC-like_jellyroll"/>
</dbReference>
<dbReference type="Pfam" id="PF13545">
    <property type="entry name" value="HTH_Crp_2"/>
    <property type="match status" value="1"/>
</dbReference>
<dbReference type="Gene3D" id="1.10.10.10">
    <property type="entry name" value="Winged helix-like DNA-binding domain superfamily/Winged helix DNA-binding domain"/>
    <property type="match status" value="1"/>
</dbReference>
<dbReference type="InterPro" id="IPR000595">
    <property type="entry name" value="cNMP-bd_dom"/>
</dbReference>
<dbReference type="SMART" id="SM00100">
    <property type="entry name" value="cNMP"/>
    <property type="match status" value="1"/>
</dbReference>
<dbReference type="GO" id="GO:0003700">
    <property type="term" value="F:DNA-binding transcription factor activity"/>
    <property type="evidence" value="ECO:0007669"/>
    <property type="project" value="TreeGrafter"/>
</dbReference>
<dbReference type="SUPFAM" id="SSF46785">
    <property type="entry name" value="Winged helix' DNA-binding domain"/>
    <property type="match status" value="1"/>
</dbReference>